<dbReference type="Gene3D" id="3.20.20.150">
    <property type="entry name" value="Divalent-metal-dependent TIM barrel enzymes"/>
    <property type="match status" value="1"/>
</dbReference>
<comment type="caution">
    <text evidence="10">The sequence shown here is derived from an EMBL/GenBank/DDBJ whole genome shotgun (WGS) entry which is preliminary data.</text>
</comment>
<evidence type="ECO:0000259" key="9">
    <source>
        <dbReference type="Pfam" id="PF01261"/>
    </source>
</evidence>
<keyword evidence="3" id="KW-0540">Nuclease</keyword>
<evidence type="ECO:0000313" key="11">
    <source>
        <dbReference type="Proteomes" id="UP001596028"/>
    </source>
</evidence>
<dbReference type="InterPro" id="IPR001719">
    <property type="entry name" value="AP_endonuc_2"/>
</dbReference>
<organism evidence="10 11">
    <name type="scientific">Cohnella hongkongensis</name>
    <dbReference type="NCBI Taxonomy" id="178337"/>
    <lineage>
        <taxon>Bacteria</taxon>
        <taxon>Bacillati</taxon>
        <taxon>Bacillota</taxon>
        <taxon>Bacilli</taxon>
        <taxon>Bacillales</taxon>
        <taxon>Paenibacillaceae</taxon>
        <taxon>Cohnella</taxon>
    </lineage>
</organism>
<evidence type="ECO:0000256" key="8">
    <source>
        <dbReference type="ARBA" id="ARBA00023204"/>
    </source>
</evidence>
<dbReference type="InterPro" id="IPR018246">
    <property type="entry name" value="AP_endonuc_F2_Zn_BS"/>
</dbReference>
<reference evidence="11" key="1">
    <citation type="journal article" date="2019" name="Int. J. Syst. Evol. Microbiol.">
        <title>The Global Catalogue of Microorganisms (GCM) 10K type strain sequencing project: providing services to taxonomists for standard genome sequencing and annotation.</title>
        <authorList>
            <consortium name="The Broad Institute Genomics Platform"/>
            <consortium name="The Broad Institute Genome Sequencing Center for Infectious Disease"/>
            <person name="Wu L."/>
            <person name="Ma J."/>
        </authorList>
    </citation>
    <scope>NUCLEOTIDE SEQUENCE [LARGE SCALE GENOMIC DNA]</scope>
    <source>
        <strain evidence="11">CCUG 49571</strain>
    </source>
</reference>
<keyword evidence="11" id="KW-1185">Reference proteome</keyword>
<dbReference type="PROSITE" id="PS00730">
    <property type="entry name" value="AP_NUCLEASE_F2_2"/>
    <property type="match status" value="1"/>
</dbReference>
<accession>A0ABV9F9P6</accession>
<dbReference type="PANTHER" id="PTHR21445:SF0">
    <property type="entry name" value="APURINIC-APYRIMIDINIC ENDONUCLEASE"/>
    <property type="match status" value="1"/>
</dbReference>
<evidence type="ECO:0000256" key="3">
    <source>
        <dbReference type="ARBA" id="ARBA00022722"/>
    </source>
</evidence>
<gene>
    <name evidence="10" type="ORF">ACFO3S_06790</name>
</gene>
<evidence type="ECO:0000256" key="4">
    <source>
        <dbReference type="ARBA" id="ARBA00022723"/>
    </source>
</evidence>
<keyword evidence="5" id="KW-0227">DNA damage</keyword>
<protein>
    <submittedName>
        <fullName evidence="10">Deoxyribonuclease IV</fullName>
        <ecNumber evidence="10">3.1.21.2</ecNumber>
    </submittedName>
</protein>
<dbReference type="Proteomes" id="UP001596028">
    <property type="component" value="Unassembled WGS sequence"/>
</dbReference>
<dbReference type="Pfam" id="PF01261">
    <property type="entry name" value="AP_endonuc_2"/>
    <property type="match status" value="1"/>
</dbReference>
<dbReference type="RefSeq" id="WP_378093664.1">
    <property type="nucleotide sequence ID" value="NZ_JBHSEP010000003.1"/>
</dbReference>
<keyword evidence="8" id="KW-0234">DNA repair</keyword>
<evidence type="ECO:0000313" key="10">
    <source>
        <dbReference type="EMBL" id="MFC4597943.1"/>
    </source>
</evidence>
<dbReference type="EMBL" id="JBHSEP010000003">
    <property type="protein sequence ID" value="MFC4597943.1"/>
    <property type="molecule type" value="Genomic_DNA"/>
</dbReference>
<sequence>MVRVGSHVSTRGGYRAAAEHAAATGSASFQYFPKNPRTLQPKAFDRSDAERCAAWCRERGIASIAHGPYPVNPASEGEAARRMALCTLNDLQIAEACGSVGVVVHFGAYKGADPLQGYRNILQWVNSVTALWSGKAQILLENQAGDHGPMGTTPEELAQIRSLAAHPEKIGFCLDTCHLFASGEWRPGQWEAYAERARRLGLWEHVRAIHLNDSRYPSGSRKDRHAAIGEGCIGREQFEELLGTPELKAVPLILETPVGADGTHREQIERVRRWSGEEDCDD</sequence>
<evidence type="ECO:0000256" key="2">
    <source>
        <dbReference type="ARBA" id="ARBA00005340"/>
    </source>
</evidence>
<comment type="cofactor">
    <cofactor evidence="1">
        <name>Zn(2+)</name>
        <dbReference type="ChEBI" id="CHEBI:29105"/>
    </cofactor>
</comment>
<dbReference type="EC" id="3.1.21.2" evidence="10"/>
<evidence type="ECO:0000256" key="5">
    <source>
        <dbReference type="ARBA" id="ARBA00022763"/>
    </source>
</evidence>
<evidence type="ECO:0000256" key="1">
    <source>
        <dbReference type="ARBA" id="ARBA00001947"/>
    </source>
</evidence>
<evidence type="ECO:0000256" key="6">
    <source>
        <dbReference type="ARBA" id="ARBA00022801"/>
    </source>
</evidence>
<dbReference type="NCBIfam" id="TIGR00587">
    <property type="entry name" value="nfo"/>
    <property type="match status" value="1"/>
</dbReference>
<dbReference type="SUPFAM" id="SSF51658">
    <property type="entry name" value="Xylose isomerase-like"/>
    <property type="match status" value="1"/>
</dbReference>
<dbReference type="SMART" id="SM00518">
    <property type="entry name" value="AP2Ec"/>
    <property type="match status" value="1"/>
</dbReference>
<proteinExistence type="inferred from homology"/>
<dbReference type="PANTHER" id="PTHR21445">
    <property type="entry name" value="ENDONUCLEASE IV ENDODEOXYRIBONUCLEASE IV"/>
    <property type="match status" value="1"/>
</dbReference>
<dbReference type="PROSITE" id="PS00731">
    <property type="entry name" value="AP_NUCLEASE_F2_3"/>
    <property type="match status" value="1"/>
</dbReference>
<dbReference type="GO" id="GO:0008833">
    <property type="term" value="F:deoxyribonuclease IV (phage-T4-induced) activity"/>
    <property type="evidence" value="ECO:0007669"/>
    <property type="project" value="UniProtKB-EC"/>
</dbReference>
<feature type="domain" description="Xylose isomerase-like TIM barrel" evidence="9">
    <location>
        <begin position="19"/>
        <end position="272"/>
    </location>
</feature>
<dbReference type="InterPro" id="IPR036237">
    <property type="entry name" value="Xyl_isomerase-like_sf"/>
</dbReference>
<keyword evidence="4" id="KW-0479">Metal-binding</keyword>
<evidence type="ECO:0000256" key="7">
    <source>
        <dbReference type="ARBA" id="ARBA00022833"/>
    </source>
</evidence>
<keyword evidence="6 10" id="KW-0378">Hydrolase</keyword>
<comment type="similarity">
    <text evidence="2">Belongs to the AP endonuclease 2 family.</text>
</comment>
<dbReference type="InterPro" id="IPR013022">
    <property type="entry name" value="Xyl_isomerase-like_TIM-brl"/>
</dbReference>
<keyword evidence="7" id="KW-0862">Zinc</keyword>
<name>A0ABV9F9P6_9BACL</name>
<dbReference type="PROSITE" id="PS51432">
    <property type="entry name" value="AP_NUCLEASE_F2_4"/>
    <property type="match status" value="1"/>
</dbReference>